<dbReference type="CDD" id="cd01647">
    <property type="entry name" value="RT_LTR"/>
    <property type="match status" value="1"/>
</dbReference>
<dbReference type="PANTHER" id="PTHR24559">
    <property type="entry name" value="TRANSPOSON TY3-I GAG-POL POLYPROTEIN"/>
    <property type="match status" value="1"/>
</dbReference>
<gene>
    <name evidence="2" type="ORF">Pfra01_000235000</name>
</gene>
<dbReference type="Proteomes" id="UP001165121">
    <property type="component" value="Unassembled WGS sequence"/>
</dbReference>
<evidence type="ECO:0000313" key="3">
    <source>
        <dbReference type="Proteomes" id="UP001165121"/>
    </source>
</evidence>
<dbReference type="OrthoDB" id="6932368at2759"/>
<protein>
    <submittedName>
        <fullName evidence="2">Unnamed protein product</fullName>
    </submittedName>
</protein>
<comment type="caution">
    <text evidence="2">The sequence shown here is derived from an EMBL/GenBank/DDBJ whole genome shotgun (WGS) entry which is preliminary data.</text>
</comment>
<dbReference type="InterPro" id="IPR043128">
    <property type="entry name" value="Rev_trsase/Diguanyl_cyclase"/>
</dbReference>
<name>A0A9W6TVY1_9STRA</name>
<sequence>MVHAFNKLNAATIPASTPIHRKDVLQNYMAGSTIFSALDMVDGYYQLLMRELDIPLTAVSTPSGMLREWVVMPQGLSNAPATFNRLVTQLFRPMRYFLHTYFDDIFVHVRALKASKPVLATSIKVLLCMRENDLYANRPEQPPERSDFGSTRRGSAFLRDYELAHLAYLESPLYELIPEAFADDDDHTGLVEALSTPNRAVELTARQRSRLHRYSIVEGLLYYQVDGGDEPQIVVPNDEDLRHRVLYEAHDTPLSGTLGREKTYISLAHNF</sequence>
<reference evidence="2" key="1">
    <citation type="submission" date="2023-04" db="EMBL/GenBank/DDBJ databases">
        <title>Phytophthora fragariaefolia NBRC 109709.</title>
        <authorList>
            <person name="Ichikawa N."/>
            <person name="Sato H."/>
            <person name="Tonouchi N."/>
        </authorList>
    </citation>
    <scope>NUCLEOTIDE SEQUENCE</scope>
    <source>
        <strain evidence="2">NBRC 109709</strain>
    </source>
</reference>
<dbReference type="Gene3D" id="3.30.70.270">
    <property type="match status" value="1"/>
</dbReference>
<evidence type="ECO:0000259" key="1">
    <source>
        <dbReference type="Pfam" id="PF00078"/>
    </source>
</evidence>
<dbReference type="InterPro" id="IPR000477">
    <property type="entry name" value="RT_dom"/>
</dbReference>
<dbReference type="Gene3D" id="1.10.340.70">
    <property type="match status" value="1"/>
</dbReference>
<proteinExistence type="predicted"/>
<keyword evidence="3" id="KW-1185">Reference proteome</keyword>
<dbReference type="Pfam" id="PF00078">
    <property type="entry name" value="RVT_1"/>
    <property type="match status" value="1"/>
</dbReference>
<organism evidence="2 3">
    <name type="scientific">Phytophthora fragariaefolia</name>
    <dbReference type="NCBI Taxonomy" id="1490495"/>
    <lineage>
        <taxon>Eukaryota</taxon>
        <taxon>Sar</taxon>
        <taxon>Stramenopiles</taxon>
        <taxon>Oomycota</taxon>
        <taxon>Peronosporomycetes</taxon>
        <taxon>Peronosporales</taxon>
        <taxon>Peronosporaceae</taxon>
        <taxon>Phytophthora</taxon>
    </lineage>
</organism>
<dbReference type="InterPro" id="IPR053134">
    <property type="entry name" value="RNA-dir_DNA_polymerase"/>
</dbReference>
<feature type="domain" description="Reverse transcriptase" evidence="1">
    <location>
        <begin position="8"/>
        <end position="120"/>
    </location>
</feature>
<dbReference type="PANTHER" id="PTHR24559:SF444">
    <property type="entry name" value="REVERSE TRANSCRIPTASE DOMAIN-CONTAINING PROTEIN"/>
    <property type="match status" value="1"/>
</dbReference>
<accession>A0A9W6TVY1</accession>
<dbReference type="SUPFAM" id="SSF56672">
    <property type="entry name" value="DNA/RNA polymerases"/>
    <property type="match status" value="1"/>
</dbReference>
<evidence type="ECO:0000313" key="2">
    <source>
        <dbReference type="EMBL" id="GMF20244.1"/>
    </source>
</evidence>
<dbReference type="EMBL" id="BSXT01000190">
    <property type="protein sequence ID" value="GMF20244.1"/>
    <property type="molecule type" value="Genomic_DNA"/>
</dbReference>
<dbReference type="InterPro" id="IPR043502">
    <property type="entry name" value="DNA/RNA_pol_sf"/>
</dbReference>
<dbReference type="AlphaFoldDB" id="A0A9W6TVY1"/>
<dbReference type="Gene3D" id="3.10.10.10">
    <property type="entry name" value="HIV Type 1 Reverse Transcriptase, subunit A, domain 1"/>
    <property type="match status" value="1"/>
</dbReference>